<dbReference type="InterPro" id="IPR001870">
    <property type="entry name" value="B30.2/SPRY"/>
</dbReference>
<accession>A0A4W6CVD0</accession>
<dbReference type="SMART" id="SM00589">
    <property type="entry name" value="PRY"/>
    <property type="match status" value="1"/>
</dbReference>
<dbReference type="GeneTree" id="ENSGT00940000165151"/>
<evidence type="ECO:0000313" key="3">
    <source>
        <dbReference type="Ensembl" id="ENSLCAP00010016503.1"/>
    </source>
</evidence>
<dbReference type="PANTHER" id="PTHR24103">
    <property type="entry name" value="E3 UBIQUITIN-PROTEIN LIGASE TRIM"/>
    <property type="match status" value="1"/>
</dbReference>
<dbReference type="CDD" id="cd12904">
    <property type="entry name" value="SPRY_BSPRY"/>
    <property type="match status" value="1"/>
</dbReference>
<dbReference type="InterPro" id="IPR003877">
    <property type="entry name" value="SPRY_dom"/>
</dbReference>
<dbReference type="PRINTS" id="PR01407">
    <property type="entry name" value="BUTYPHLNCDUF"/>
</dbReference>
<dbReference type="SUPFAM" id="SSF57845">
    <property type="entry name" value="B-box zinc-binding domain"/>
    <property type="match status" value="1"/>
</dbReference>
<keyword evidence="1" id="KW-0175">Coiled coil</keyword>
<sequence>MTKKHHVVPCRCDSCSAGAPVALFCAMSGELITCELTCVPLSSEPEETLNAVKSRKMDCEQPIFSVLSGGVKEAGDAAVPSSCGGGGPASPTATTSDTESGIFSGECELCVEHESELDWFCGTEQKLICSHCAIVGSCHGHTVTPLATRVTAVRNQLVDVCEKIQLQALRIEKFIDQTLTAKEQKLQGAASRAREQVLAQVSAAREALEEEEQRLLEEVQREEERVEQCLLTQRAHWNQALANLSQTRSRLVHMLTHTPDAQLATNVQDIAERVEEAEGVGEPCDTDQLNLNPGCSDSKLLRGLWATAVLLGPNAYGSSYLKFDERTVSPLLSLSNDLSTLTFLHKKPRQSPPYDPARFDCWPNALGSLSMSSGTHSWVVDVGQSGAFKVGVCYASLERKGSGNEARLGYNAQSWVLSHYDGDYSFCHAEKKVPLKVVKTPQRIGLLLDWPSQTLLFYEPDSGAVLYSVTQHFSAPLLPAFAVTDRSITILH</sequence>
<dbReference type="AlphaFoldDB" id="A0A4W6CVD0"/>
<proteinExistence type="predicted"/>
<dbReference type="Pfam" id="PF00622">
    <property type="entry name" value="SPRY"/>
    <property type="match status" value="1"/>
</dbReference>
<dbReference type="InterPro" id="IPR013320">
    <property type="entry name" value="ConA-like_dom_sf"/>
</dbReference>
<dbReference type="FunCoup" id="A0A4W6CVD0">
    <property type="interactions" value="1016"/>
</dbReference>
<dbReference type="InterPro" id="IPR050143">
    <property type="entry name" value="TRIM/RBCC"/>
</dbReference>
<dbReference type="InParanoid" id="A0A4W6CVD0"/>
<evidence type="ECO:0000259" key="2">
    <source>
        <dbReference type="PROSITE" id="PS50188"/>
    </source>
</evidence>
<name>A0A4W6CVD0_LATCA</name>
<dbReference type="Proteomes" id="UP000314980">
    <property type="component" value="Unassembled WGS sequence"/>
</dbReference>
<keyword evidence="4" id="KW-1185">Reference proteome</keyword>
<evidence type="ECO:0000313" key="4">
    <source>
        <dbReference type="Proteomes" id="UP000314980"/>
    </source>
</evidence>
<reference evidence="3" key="3">
    <citation type="submission" date="2025-09" db="UniProtKB">
        <authorList>
            <consortium name="Ensembl"/>
        </authorList>
    </citation>
    <scope>IDENTIFICATION</scope>
</reference>
<dbReference type="SMART" id="SM00449">
    <property type="entry name" value="SPRY"/>
    <property type="match status" value="1"/>
</dbReference>
<dbReference type="PROSITE" id="PS50188">
    <property type="entry name" value="B302_SPRY"/>
    <property type="match status" value="1"/>
</dbReference>
<dbReference type="Gene3D" id="3.30.160.60">
    <property type="entry name" value="Classic Zinc Finger"/>
    <property type="match status" value="1"/>
</dbReference>
<dbReference type="Pfam" id="PF13765">
    <property type="entry name" value="PRY"/>
    <property type="match status" value="1"/>
</dbReference>
<protein>
    <submittedName>
        <fullName evidence="3">B-box and SPRY domain containing</fullName>
    </submittedName>
</protein>
<organism evidence="3 4">
    <name type="scientific">Lates calcarifer</name>
    <name type="common">Barramundi</name>
    <name type="synonym">Holocentrus calcarifer</name>
    <dbReference type="NCBI Taxonomy" id="8187"/>
    <lineage>
        <taxon>Eukaryota</taxon>
        <taxon>Metazoa</taxon>
        <taxon>Chordata</taxon>
        <taxon>Craniata</taxon>
        <taxon>Vertebrata</taxon>
        <taxon>Euteleostomi</taxon>
        <taxon>Actinopterygii</taxon>
        <taxon>Neopterygii</taxon>
        <taxon>Teleostei</taxon>
        <taxon>Neoteleostei</taxon>
        <taxon>Acanthomorphata</taxon>
        <taxon>Carangaria</taxon>
        <taxon>Carangaria incertae sedis</taxon>
        <taxon>Centropomidae</taxon>
        <taxon>Lates</taxon>
    </lineage>
</organism>
<dbReference type="SUPFAM" id="SSF49899">
    <property type="entry name" value="Concanavalin A-like lectins/glucanases"/>
    <property type="match status" value="1"/>
</dbReference>
<dbReference type="CDD" id="cd19834">
    <property type="entry name" value="Bbox2_BSPRY"/>
    <property type="match status" value="1"/>
</dbReference>
<dbReference type="Gene3D" id="2.60.120.920">
    <property type="match status" value="1"/>
</dbReference>
<feature type="coiled-coil region" evidence="1">
    <location>
        <begin position="194"/>
        <end position="232"/>
    </location>
</feature>
<dbReference type="InterPro" id="IPR006574">
    <property type="entry name" value="PRY"/>
</dbReference>
<dbReference type="InterPro" id="IPR043136">
    <property type="entry name" value="B30.2/SPRY_sf"/>
</dbReference>
<dbReference type="InterPro" id="IPR003879">
    <property type="entry name" value="Butyrophylin_SPRY"/>
</dbReference>
<feature type="domain" description="B30.2/SPRY" evidence="2">
    <location>
        <begin position="300"/>
        <end position="492"/>
    </location>
</feature>
<reference evidence="3" key="2">
    <citation type="submission" date="2025-08" db="UniProtKB">
        <authorList>
            <consortium name="Ensembl"/>
        </authorList>
    </citation>
    <scope>IDENTIFICATION</scope>
</reference>
<evidence type="ECO:0000256" key="1">
    <source>
        <dbReference type="SAM" id="Coils"/>
    </source>
</evidence>
<reference evidence="4" key="1">
    <citation type="submission" date="2015-09" db="EMBL/GenBank/DDBJ databases">
        <authorList>
            <person name="Sai Rama Sridatta P."/>
        </authorList>
    </citation>
    <scope>NUCLEOTIDE SEQUENCE [LARGE SCALE GENOMIC DNA]</scope>
</reference>
<dbReference type="Ensembl" id="ENSLCAT00010016859.1">
    <property type="protein sequence ID" value="ENSLCAP00010016503.1"/>
    <property type="gene ID" value="ENSLCAG00010007844.1"/>
</dbReference>